<reference evidence="2" key="1">
    <citation type="submission" date="2021-12" db="EMBL/GenBank/DDBJ databases">
        <title>Prjna785345.</title>
        <authorList>
            <person name="Rujirawat T."/>
            <person name="Krajaejun T."/>
        </authorList>
    </citation>
    <scope>NUCLEOTIDE SEQUENCE</scope>
    <source>
        <strain evidence="2">Pi057C3</strain>
    </source>
</reference>
<evidence type="ECO:0000313" key="2">
    <source>
        <dbReference type="EMBL" id="KAJ0398507.1"/>
    </source>
</evidence>
<name>A0AAD5M8K3_PYTIN</name>
<protein>
    <submittedName>
        <fullName evidence="2">Uncharacterized protein</fullName>
    </submittedName>
</protein>
<evidence type="ECO:0000256" key="1">
    <source>
        <dbReference type="SAM" id="MobiDB-lite"/>
    </source>
</evidence>
<comment type="caution">
    <text evidence="2">The sequence shown here is derived from an EMBL/GenBank/DDBJ whole genome shotgun (WGS) entry which is preliminary data.</text>
</comment>
<keyword evidence="3" id="KW-1185">Reference proteome</keyword>
<evidence type="ECO:0000313" key="3">
    <source>
        <dbReference type="Proteomes" id="UP001209570"/>
    </source>
</evidence>
<feature type="region of interest" description="Disordered" evidence="1">
    <location>
        <begin position="107"/>
        <end position="126"/>
    </location>
</feature>
<proteinExistence type="predicted"/>
<dbReference type="AlphaFoldDB" id="A0AAD5M8K3"/>
<accession>A0AAD5M8K3</accession>
<feature type="region of interest" description="Disordered" evidence="1">
    <location>
        <begin position="131"/>
        <end position="151"/>
    </location>
</feature>
<dbReference type="EMBL" id="JAKCXM010000213">
    <property type="protein sequence ID" value="KAJ0398507.1"/>
    <property type="molecule type" value="Genomic_DNA"/>
</dbReference>
<organism evidence="2 3">
    <name type="scientific">Pythium insidiosum</name>
    <name type="common">Pythiosis disease agent</name>
    <dbReference type="NCBI Taxonomy" id="114742"/>
    <lineage>
        <taxon>Eukaryota</taxon>
        <taxon>Sar</taxon>
        <taxon>Stramenopiles</taxon>
        <taxon>Oomycota</taxon>
        <taxon>Peronosporomycetes</taxon>
        <taxon>Pythiales</taxon>
        <taxon>Pythiaceae</taxon>
        <taxon>Pythium</taxon>
    </lineage>
</organism>
<dbReference type="Proteomes" id="UP001209570">
    <property type="component" value="Unassembled WGS sequence"/>
</dbReference>
<gene>
    <name evidence="2" type="ORF">P43SY_004086</name>
</gene>
<sequence length="151" mass="16281">MSMTMLSALRRVRQFSTAAGRTAAGAGQKAARQAEYPTSFISHLRTQKMNMFNIGVVFLALSLSSQIVSYKQQNTQLTEDNAALTERVAALEELVVSLGGSVPTPVSKEELAKEAEAAEAARVKREREDEARALTAAANDEAAPKKKSLLI</sequence>